<sequence length="114" mass="13324">MGFFDKLKKSVEIKQARIDSKKNQKVLAKIPKLEKQLEQNPDNFDLVYQLYGCYVDLSDSKKKIECLKKMHVLNPKDSFPLSQLASIYYSELQDPEKGKFYLDKANKLNSNKFL</sequence>
<evidence type="ECO:0000313" key="2">
    <source>
        <dbReference type="Proteomes" id="UP000559653"/>
    </source>
</evidence>
<organism evidence="1 2">
    <name type="scientific">Candidatus Nitrosomaritimum aestuariumsis</name>
    <dbReference type="NCBI Taxonomy" id="3342354"/>
    <lineage>
        <taxon>Archaea</taxon>
        <taxon>Nitrososphaerota</taxon>
        <taxon>Nitrososphaeria</taxon>
        <taxon>Nitrosopumilales</taxon>
        <taxon>Nitrosopumilaceae</taxon>
        <taxon>Candidatus Nitrosomaritimum</taxon>
    </lineage>
</organism>
<reference evidence="1 2" key="1">
    <citation type="journal article" date="2020" name="Appl. Environ. Microbiol.">
        <title>Genomic Characteristics of a Novel Species of Ammonia-Oxidizing Archaea from the Jiulong River Estuary.</title>
        <authorList>
            <person name="Zou D."/>
            <person name="Wan R."/>
            <person name="Han L."/>
            <person name="Xu M.N."/>
            <person name="Liu Y."/>
            <person name="Liu H."/>
            <person name="Kao S.J."/>
            <person name="Li M."/>
        </authorList>
    </citation>
    <scope>NUCLEOTIDE SEQUENCE [LARGE SCALE GENOMIC DNA]</scope>
    <source>
        <strain evidence="1">W1bin1</strain>
    </source>
</reference>
<proteinExistence type="predicted"/>
<accession>A0AC60VW44</accession>
<dbReference type="EMBL" id="JACEMZ010000001">
    <property type="protein sequence ID" value="MBA4451607.1"/>
    <property type="molecule type" value="Genomic_DNA"/>
</dbReference>
<name>A0AC60VW44_9ARCH</name>
<dbReference type="Proteomes" id="UP000559653">
    <property type="component" value="Unassembled WGS sequence"/>
</dbReference>
<evidence type="ECO:0000313" key="1">
    <source>
        <dbReference type="EMBL" id="MBA4451607.1"/>
    </source>
</evidence>
<gene>
    <name evidence="1" type="ORF">H2B03_00290</name>
</gene>
<comment type="caution">
    <text evidence="1">The sequence shown here is derived from an EMBL/GenBank/DDBJ whole genome shotgun (WGS) entry which is preliminary data.</text>
</comment>
<protein>
    <submittedName>
        <fullName evidence="1">Uncharacterized protein</fullName>
    </submittedName>
</protein>